<dbReference type="Gene3D" id="3.40.50.200">
    <property type="entry name" value="Peptidase S8/S53 domain"/>
    <property type="match status" value="2"/>
</dbReference>
<dbReference type="InterPro" id="IPR000209">
    <property type="entry name" value="Peptidase_S8/S53_dom"/>
</dbReference>
<dbReference type="InterPro" id="IPR036852">
    <property type="entry name" value="Peptidase_S8/S53_dom_sf"/>
</dbReference>
<feature type="active site" description="Charge relay system" evidence="5">
    <location>
        <position position="72"/>
    </location>
</feature>
<sequence>MKFSRLSLVLLLVLLYKSLNAQYLERPLEKVPTNWFNLDYQEDGIRGISTERAYREILKNKTSKPVLVAIIDSGVDIEHEDLKSKIWVNPNEIPNNGIDDDGNGYIDDIHGWDFLGGKDGKDIDKECLEITREYARLRKHFKFSVDINKLSPDELAKYKLYEKYKSKYEATVNELRKEGNYIINFYSQYVIAKQLLCRHLKVNTISQADLHKINSRDAQDLQKARKILEIFYEIGEDESKLKEAYEYYNNKLIFGVNLNFDPRPIIGDDVDNLNDRNYGNNEVKGPDAHHGTHVAGIIAANRSNEIGISGIVDNVQIMVLRAIPEGDERDKDVASAIMYAVNNGAKVINMSFGKSLSPQKYAVDAAVRYAESKGVLLVHAAGNENENIDQTENYPSKYLTDSSMVENWLEVGATTWMQSPSTVANFSNYGHKTVDVFAPGFEIKSTVVGSKYEELSGTSMAAPVVTGLAALILSYYPEFDFRQVKNIVLNSATKLNHLQVARPGSSEIVEFGELSSTGGIVNAYQAILLAEKEAKMNPKNQ</sequence>
<dbReference type="PROSITE" id="PS00138">
    <property type="entry name" value="SUBTILASE_SER"/>
    <property type="match status" value="1"/>
</dbReference>
<evidence type="ECO:0000256" key="3">
    <source>
        <dbReference type="ARBA" id="ARBA00022801"/>
    </source>
</evidence>
<feature type="active site" description="Charge relay system" evidence="5">
    <location>
        <position position="459"/>
    </location>
</feature>
<comment type="similarity">
    <text evidence="1 5 6">Belongs to the peptidase S8 family.</text>
</comment>
<keyword evidence="4 5" id="KW-0720">Serine protease</keyword>
<reference evidence="8 9" key="1">
    <citation type="submission" date="2023-12" db="EMBL/GenBank/DDBJ databases">
        <title>Novel species of the genus Arcicella isolated from rivers.</title>
        <authorList>
            <person name="Lu H."/>
        </authorList>
    </citation>
    <scope>NUCLEOTIDE SEQUENCE [LARGE SCALE GENOMIC DNA]</scope>
    <source>
        <strain evidence="8 9">KCTC 23307</strain>
    </source>
</reference>
<dbReference type="CDD" id="cd07483">
    <property type="entry name" value="Peptidases_S8_Subtilisin_Novo-like"/>
    <property type="match status" value="1"/>
</dbReference>
<dbReference type="PANTHER" id="PTHR43399:SF4">
    <property type="entry name" value="CELL WALL-ASSOCIATED PROTEASE"/>
    <property type="match status" value="1"/>
</dbReference>
<dbReference type="PROSITE" id="PS51892">
    <property type="entry name" value="SUBTILASE"/>
    <property type="match status" value="1"/>
</dbReference>
<evidence type="ECO:0000259" key="7">
    <source>
        <dbReference type="Pfam" id="PF00082"/>
    </source>
</evidence>
<dbReference type="InterPro" id="IPR034080">
    <property type="entry name" value="Protease_P7-like_dom"/>
</dbReference>
<organism evidence="8 9">
    <name type="scientific">Arcicella rigui</name>
    <dbReference type="NCBI Taxonomy" id="797020"/>
    <lineage>
        <taxon>Bacteria</taxon>
        <taxon>Pseudomonadati</taxon>
        <taxon>Bacteroidota</taxon>
        <taxon>Cytophagia</taxon>
        <taxon>Cytophagales</taxon>
        <taxon>Flectobacillaceae</taxon>
        <taxon>Arcicella</taxon>
    </lineage>
</organism>
<proteinExistence type="inferred from homology"/>
<keyword evidence="3 5" id="KW-0378">Hydrolase</keyword>
<dbReference type="PRINTS" id="PR00723">
    <property type="entry name" value="SUBTILISIN"/>
</dbReference>
<dbReference type="EMBL" id="JAYFUM010000012">
    <property type="protein sequence ID" value="MEA5139889.1"/>
    <property type="molecule type" value="Genomic_DNA"/>
</dbReference>
<dbReference type="InterPro" id="IPR023828">
    <property type="entry name" value="Peptidase_S8_Ser-AS"/>
</dbReference>
<dbReference type="PROSITE" id="PS00137">
    <property type="entry name" value="SUBTILASE_HIS"/>
    <property type="match status" value="1"/>
</dbReference>
<comment type="caution">
    <text evidence="8">The sequence shown here is derived from an EMBL/GenBank/DDBJ whole genome shotgun (WGS) entry which is preliminary data.</text>
</comment>
<dbReference type="PANTHER" id="PTHR43399">
    <property type="entry name" value="SUBTILISIN-RELATED"/>
    <property type="match status" value="1"/>
</dbReference>
<name>A0ABU5QAL6_9BACT</name>
<dbReference type="Proteomes" id="UP001302949">
    <property type="component" value="Unassembled WGS sequence"/>
</dbReference>
<dbReference type="SUPFAM" id="SSF52743">
    <property type="entry name" value="Subtilisin-like"/>
    <property type="match status" value="1"/>
</dbReference>
<feature type="domain" description="Peptidase S8/S53" evidence="7">
    <location>
        <begin position="64"/>
        <end position="499"/>
    </location>
</feature>
<dbReference type="InterPro" id="IPR051048">
    <property type="entry name" value="Peptidase_S8/S53_subtilisin"/>
</dbReference>
<dbReference type="PROSITE" id="PS00136">
    <property type="entry name" value="SUBTILASE_ASP"/>
    <property type="match status" value="1"/>
</dbReference>
<keyword evidence="9" id="KW-1185">Reference proteome</keyword>
<dbReference type="Pfam" id="PF00082">
    <property type="entry name" value="Peptidase_S8"/>
    <property type="match status" value="1"/>
</dbReference>
<gene>
    <name evidence="8" type="ORF">VB248_12125</name>
</gene>
<evidence type="ECO:0000256" key="2">
    <source>
        <dbReference type="ARBA" id="ARBA00022670"/>
    </source>
</evidence>
<dbReference type="InterPro" id="IPR015500">
    <property type="entry name" value="Peptidase_S8_subtilisin-rel"/>
</dbReference>
<dbReference type="RefSeq" id="WP_323297048.1">
    <property type="nucleotide sequence ID" value="NZ_JAYFUM010000012.1"/>
</dbReference>
<evidence type="ECO:0000313" key="8">
    <source>
        <dbReference type="EMBL" id="MEA5139889.1"/>
    </source>
</evidence>
<protein>
    <submittedName>
        <fullName evidence="8">S8 family peptidase</fullName>
        <ecNumber evidence="8">3.4.-.-</ecNumber>
    </submittedName>
</protein>
<evidence type="ECO:0000256" key="5">
    <source>
        <dbReference type="PROSITE-ProRule" id="PRU01240"/>
    </source>
</evidence>
<evidence type="ECO:0000256" key="4">
    <source>
        <dbReference type="ARBA" id="ARBA00022825"/>
    </source>
</evidence>
<dbReference type="EC" id="3.4.-.-" evidence="8"/>
<evidence type="ECO:0000313" key="9">
    <source>
        <dbReference type="Proteomes" id="UP001302949"/>
    </source>
</evidence>
<keyword evidence="2 5" id="KW-0645">Protease</keyword>
<accession>A0ABU5QAL6</accession>
<dbReference type="InterPro" id="IPR023827">
    <property type="entry name" value="Peptidase_S8_Asp-AS"/>
</dbReference>
<dbReference type="GO" id="GO:0016787">
    <property type="term" value="F:hydrolase activity"/>
    <property type="evidence" value="ECO:0007669"/>
    <property type="project" value="UniProtKB-KW"/>
</dbReference>
<evidence type="ECO:0000256" key="1">
    <source>
        <dbReference type="ARBA" id="ARBA00011073"/>
    </source>
</evidence>
<feature type="active site" description="Charge relay system" evidence="5">
    <location>
        <position position="290"/>
    </location>
</feature>
<evidence type="ECO:0000256" key="6">
    <source>
        <dbReference type="RuleBase" id="RU003355"/>
    </source>
</evidence>
<dbReference type="InterPro" id="IPR022398">
    <property type="entry name" value="Peptidase_S8_His-AS"/>
</dbReference>